<name>A0A0D0DLE0_9AGAM</name>
<reference evidence="2" key="2">
    <citation type="submission" date="2015-01" db="EMBL/GenBank/DDBJ databases">
        <title>Evolutionary Origins and Diversification of the Mycorrhizal Mutualists.</title>
        <authorList>
            <consortium name="DOE Joint Genome Institute"/>
            <consortium name="Mycorrhizal Genomics Consortium"/>
            <person name="Kohler A."/>
            <person name="Kuo A."/>
            <person name="Nagy L.G."/>
            <person name="Floudas D."/>
            <person name="Copeland A."/>
            <person name="Barry K.W."/>
            <person name="Cichocki N."/>
            <person name="Veneault-Fourrey C."/>
            <person name="LaButti K."/>
            <person name="Lindquist E.A."/>
            <person name="Lipzen A."/>
            <person name="Lundell T."/>
            <person name="Morin E."/>
            <person name="Murat C."/>
            <person name="Riley R."/>
            <person name="Ohm R."/>
            <person name="Sun H."/>
            <person name="Tunlid A."/>
            <person name="Henrissat B."/>
            <person name="Grigoriev I.V."/>
            <person name="Hibbett D.S."/>
            <person name="Martin F."/>
        </authorList>
    </citation>
    <scope>NUCLEOTIDE SEQUENCE [LARGE SCALE GENOMIC DNA]</scope>
    <source>
        <strain evidence="2">Ve08.2h10</strain>
    </source>
</reference>
<dbReference type="InParanoid" id="A0A0D0DLE0"/>
<organism evidence="1 2">
    <name type="scientific">Paxillus rubicundulus Ve08.2h10</name>
    <dbReference type="NCBI Taxonomy" id="930991"/>
    <lineage>
        <taxon>Eukaryota</taxon>
        <taxon>Fungi</taxon>
        <taxon>Dikarya</taxon>
        <taxon>Basidiomycota</taxon>
        <taxon>Agaricomycotina</taxon>
        <taxon>Agaricomycetes</taxon>
        <taxon>Agaricomycetidae</taxon>
        <taxon>Boletales</taxon>
        <taxon>Paxilineae</taxon>
        <taxon>Paxillaceae</taxon>
        <taxon>Paxillus</taxon>
    </lineage>
</organism>
<feature type="non-terminal residue" evidence="1">
    <location>
        <position position="1"/>
    </location>
</feature>
<dbReference type="HOGENOM" id="CLU_2020751_0_0_1"/>
<feature type="non-terminal residue" evidence="1">
    <location>
        <position position="123"/>
    </location>
</feature>
<dbReference type="PANTHER" id="PTHR45786">
    <property type="entry name" value="DNA BINDING PROTEIN-LIKE"/>
    <property type="match status" value="1"/>
</dbReference>
<protein>
    <submittedName>
        <fullName evidence="1">Uncharacterized protein</fullName>
    </submittedName>
</protein>
<sequence>IPHMDNVPGELWNLFFTQDDISKEFRQNIHHYNNVLAVTSVGGQVDNSVNNGCGPYVYKIHGEVYHCMGSLLPAVDDAPVFEQLYIYDPAVVYVQACELSHEIPAEENFRIGLYFDRESDRQH</sequence>
<gene>
    <name evidence="1" type="ORF">PAXRUDRAFT_61919</name>
</gene>
<proteinExistence type="predicted"/>
<dbReference type="AlphaFoldDB" id="A0A0D0DLE0"/>
<evidence type="ECO:0000313" key="1">
    <source>
        <dbReference type="EMBL" id="KIK79145.1"/>
    </source>
</evidence>
<dbReference type="STRING" id="930991.A0A0D0DLE0"/>
<dbReference type="EMBL" id="KN826365">
    <property type="protein sequence ID" value="KIK79145.1"/>
    <property type="molecule type" value="Genomic_DNA"/>
</dbReference>
<dbReference type="Proteomes" id="UP000054538">
    <property type="component" value="Unassembled WGS sequence"/>
</dbReference>
<accession>A0A0D0DLE0</accession>
<dbReference type="OrthoDB" id="2669322at2759"/>
<evidence type="ECO:0000313" key="2">
    <source>
        <dbReference type="Proteomes" id="UP000054538"/>
    </source>
</evidence>
<reference evidence="1 2" key="1">
    <citation type="submission" date="2014-04" db="EMBL/GenBank/DDBJ databases">
        <authorList>
            <consortium name="DOE Joint Genome Institute"/>
            <person name="Kuo A."/>
            <person name="Kohler A."/>
            <person name="Jargeat P."/>
            <person name="Nagy L.G."/>
            <person name="Floudas D."/>
            <person name="Copeland A."/>
            <person name="Barry K.W."/>
            <person name="Cichocki N."/>
            <person name="Veneault-Fourrey C."/>
            <person name="LaButti K."/>
            <person name="Lindquist E.A."/>
            <person name="Lipzen A."/>
            <person name="Lundell T."/>
            <person name="Morin E."/>
            <person name="Murat C."/>
            <person name="Sun H."/>
            <person name="Tunlid A."/>
            <person name="Henrissat B."/>
            <person name="Grigoriev I.V."/>
            <person name="Hibbett D.S."/>
            <person name="Martin F."/>
            <person name="Nordberg H.P."/>
            <person name="Cantor M.N."/>
            <person name="Hua S.X."/>
        </authorList>
    </citation>
    <scope>NUCLEOTIDE SEQUENCE [LARGE SCALE GENOMIC DNA]</scope>
    <source>
        <strain evidence="1 2">Ve08.2h10</strain>
    </source>
</reference>
<dbReference type="PANTHER" id="PTHR45786:SF74">
    <property type="entry name" value="ATP-DEPENDENT DNA HELICASE"/>
    <property type="match status" value="1"/>
</dbReference>
<keyword evidence="2" id="KW-1185">Reference proteome</keyword>